<dbReference type="EMBL" id="LWMH01000001">
    <property type="protein sequence ID" value="KZS44894.1"/>
    <property type="molecule type" value="Genomic_DNA"/>
</dbReference>
<dbReference type="Proteomes" id="UP000076796">
    <property type="component" value="Unassembled WGS sequence"/>
</dbReference>
<reference evidence="1" key="1">
    <citation type="journal article" date="2016" name="Genome Announc.">
        <title>Draft genomes of two strains of Paenibacillus glucanolyticus with capability to degrade lignocellulose.</title>
        <authorList>
            <person name="Mathews S.L."/>
            <person name="Pawlak J."/>
            <person name="Grunden A.M."/>
        </authorList>
    </citation>
    <scope>NUCLEOTIDE SEQUENCE [LARGE SCALE GENOMIC DNA]</scope>
    <source>
        <strain evidence="1">SLM1</strain>
    </source>
</reference>
<accession>A0A168EWI3</accession>
<evidence type="ECO:0000313" key="2">
    <source>
        <dbReference type="Proteomes" id="UP000076796"/>
    </source>
</evidence>
<evidence type="ECO:0000313" key="1">
    <source>
        <dbReference type="EMBL" id="KZS44894.1"/>
    </source>
</evidence>
<comment type="caution">
    <text evidence="1">The sequence shown here is derived from an EMBL/GenBank/DDBJ whole genome shotgun (WGS) entry which is preliminary data.</text>
</comment>
<sequence length="202" mass="23755">MKKCLSMWILPELWDTVKNSCENKKISHFFEEYTSNLLLRNWEIPYQINRQVSSYRLRAKFSDDFPLQRKRISLNTDQMNDLKQQVQNKLLLHYGSEEPPSLAALVTMVLYLFCKEQNIILHNELFFSDEYFSSRYVLSEQSVLEKMNEMFGKLGRLPTAREYAEAGGEGSLSYLKTIFGSFSNAKAEYVLRIQDKSNQFLE</sequence>
<proteinExistence type="predicted"/>
<name>A0A168EWI3_9BACL</name>
<organism evidence="1 2">
    <name type="scientific">Paenibacillus glucanolyticus</name>
    <dbReference type="NCBI Taxonomy" id="59843"/>
    <lineage>
        <taxon>Bacteria</taxon>
        <taxon>Bacillati</taxon>
        <taxon>Bacillota</taxon>
        <taxon>Bacilli</taxon>
        <taxon>Bacillales</taxon>
        <taxon>Paenibacillaceae</taxon>
        <taxon>Paenibacillus</taxon>
    </lineage>
</organism>
<keyword evidence="2" id="KW-1185">Reference proteome</keyword>
<dbReference type="RefSeq" id="WP_063477398.1">
    <property type="nucleotide sequence ID" value="NZ_JBCMWP010000019.1"/>
</dbReference>
<protein>
    <submittedName>
        <fullName evidence="1">Uncharacterized protein</fullName>
    </submittedName>
</protein>
<dbReference type="AlphaFoldDB" id="A0A168EWI3"/>
<gene>
    <name evidence="1" type="ORF">AWU65_02610</name>
</gene>